<keyword evidence="2" id="KW-1185">Reference proteome</keyword>
<evidence type="ECO:0000313" key="1">
    <source>
        <dbReference type="EMBL" id="THG12059.1"/>
    </source>
</evidence>
<accession>A0A4S4E7M3</accession>
<sequence>MGTYLDEMKCRQDENEDKFENYTQQVKSHPITMLCQANAISPSLQHHVQFNVASLGESVRMVTSFSLVTLILLNLEDEMHHLAVKSNLVNAGAETTKLLIEGSDGQPVCPKPRRLGSPLPEFLNPLRCTKHSQPNTNERSPILNIMAEKTIDGRESVCTGCSVSWYSGSPPSRTDNPLVHDVQFMHQMEVFSPFTRTKLSDKFGFTSASPI</sequence>
<dbReference type="PANTHER" id="PTHR33384">
    <property type="entry name" value="EXPRESSED PROTEIN"/>
    <property type="match status" value="1"/>
</dbReference>
<comment type="caution">
    <text evidence="1">The sequence shown here is derived from an EMBL/GenBank/DDBJ whole genome shotgun (WGS) entry which is preliminary data.</text>
</comment>
<dbReference type="PANTHER" id="PTHR33384:SF17">
    <property type="entry name" value="VQ DOMAIN-CONTAINING PROTEIN"/>
    <property type="match status" value="1"/>
</dbReference>
<reference evidence="1 2" key="1">
    <citation type="journal article" date="2018" name="Proc. Natl. Acad. Sci. U.S.A.">
        <title>Draft genome sequence of Camellia sinensis var. sinensis provides insights into the evolution of the tea genome and tea quality.</title>
        <authorList>
            <person name="Wei C."/>
            <person name="Yang H."/>
            <person name="Wang S."/>
            <person name="Zhao J."/>
            <person name="Liu C."/>
            <person name="Gao L."/>
            <person name="Xia E."/>
            <person name="Lu Y."/>
            <person name="Tai Y."/>
            <person name="She G."/>
            <person name="Sun J."/>
            <person name="Cao H."/>
            <person name="Tong W."/>
            <person name="Gao Q."/>
            <person name="Li Y."/>
            <person name="Deng W."/>
            <person name="Jiang X."/>
            <person name="Wang W."/>
            <person name="Chen Q."/>
            <person name="Zhang S."/>
            <person name="Li H."/>
            <person name="Wu J."/>
            <person name="Wang P."/>
            <person name="Li P."/>
            <person name="Shi C."/>
            <person name="Zheng F."/>
            <person name="Jian J."/>
            <person name="Huang B."/>
            <person name="Shan D."/>
            <person name="Shi M."/>
            <person name="Fang C."/>
            <person name="Yue Y."/>
            <person name="Li F."/>
            <person name="Li D."/>
            <person name="Wei S."/>
            <person name="Han B."/>
            <person name="Jiang C."/>
            <person name="Yin Y."/>
            <person name="Xia T."/>
            <person name="Zhang Z."/>
            <person name="Bennetzen J.L."/>
            <person name="Zhao S."/>
            <person name="Wan X."/>
        </authorList>
    </citation>
    <scope>NUCLEOTIDE SEQUENCE [LARGE SCALE GENOMIC DNA]</scope>
    <source>
        <strain evidence="2">cv. Shuchazao</strain>
        <tissue evidence="1">Leaf</tissue>
    </source>
</reference>
<gene>
    <name evidence="1" type="ORF">TEA_017432</name>
</gene>
<name>A0A4S4E7M3_CAMSN</name>
<proteinExistence type="predicted"/>
<dbReference type="AlphaFoldDB" id="A0A4S4E7M3"/>
<dbReference type="Proteomes" id="UP000306102">
    <property type="component" value="Unassembled WGS sequence"/>
</dbReference>
<protein>
    <submittedName>
        <fullName evidence="1">Uncharacterized protein</fullName>
    </submittedName>
</protein>
<evidence type="ECO:0000313" key="2">
    <source>
        <dbReference type="Proteomes" id="UP000306102"/>
    </source>
</evidence>
<organism evidence="1 2">
    <name type="scientific">Camellia sinensis var. sinensis</name>
    <name type="common">China tea</name>
    <dbReference type="NCBI Taxonomy" id="542762"/>
    <lineage>
        <taxon>Eukaryota</taxon>
        <taxon>Viridiplantae</taxon>
        <taxon>Streptophyta</taxon>
        <taxon>Embryophyta</taxon>
        <taxon>Tracheophyta</taxon>
        <taxon>Spermatophyta</taxon>
        <taxon>Magnoliopsida</taxon>
        <taxon>eudicotyledons</taxon>
        <taxon>Gunneridae</taxon>
        <taxon>Pentapetalae</taxon>
        <taxon>asterids</taxon>
        <taxon>Ericales</taxon>
        <taxon>Theaceae</taxon>
        <taxon>Camellia</taxon>
    </lineage>
</organism>
<dbReference type="EMBL" id="SDRB02006771">
    <property type="protein sequence ID" value="THG12059.1"/>
    <property type="molecule type" value="Genomic_DNA"/>
</dbReference>